<dbReference type="AlphaFoldDB" id="A0A1Q3BZ64"/>
<name>A0A1Q3BZ64_CEPFO</name>
<keyword evidence="9" id="KW-1185">Reference proteome</keyword>
<evidence type="ECO:0000256" key="2">
    <source>
        <dbReference type="ARBA" id="ARBA00008127"/>
    </source>
</evidence>
<dbReference type="STRING" id="3775.A0A1Q3BZ64"/>
<comment type="function">
    <text evidence="7">Controls stomatal patterning.</text>
</comment>
<evidence type="ECO:0000256" key="6">
    <source>
        <dbReference type="ARBA" id="ARBA00023157"/>
    </source>
</evidence>
<evidence type="ECO:0000256" key="4">
    <source>
        <dbReference type="ARBA" id="ARBA00022525"/>
    </source>
</evidence>
<keyword evidence="3 7" id="KW-0217">Developmental protein</keyword>
<dbReference type="EMBL" id="BDDD01001081">
    <property type="protein sequence ID" value="GAV73181.1"/>
    <property type="molecule type" value="Genomic_DNA"/>
</dbReference>
<dbReference type="InterPro" id="IPR039455">
    <property type="entry name" value="EPFL"/>
</dbReference>
<dbReference type="Proteomes" id="UP000187406">
    <property type="component" value="Unassembled WGS sequence"/>
</dbReference>
<keyword evidence="6" id="KW-1015">Disulfide bond</keyword>
<proteinExistence type="inferred from homology"/>
<evidence type="ECO:0000256" key="3">
    <source>
        <dbReference type="ARBA" id="ARBA00022473"/>
    </source>
</evidence>
<evidence type="ECO:0000313" key="9">
    <source>
        <dbReference type="Proteomes" id="UP000187406"/>
    </source>
</evidence>
<accession>A0A1Q3BZ64</accession>
<dbReference type="GO" id="GO:0010052">
    <property type="term" value="P:guard cell differentiation"/>
    <property type="evidence" value="ECO:0007669"/>
    <property type="project" value="UniProtKB-UniRule"/>
</dbReference>
<comment type="similarity">
    <text evidence="2 7">Belongs to the plant cysteine rich small secretory peptide family. Epidermal patterning factor subfamily.</text>
</comment>
<comment type="subcellular location">
    <subcellularLocation>
        <location evidence="1 7">Secreted</location>
    </subcellularLocation>
</comment>
<protein>
    <recommendedName>
        <fullName evidence="7">Epidermal patterning factor-like protein</fullName>
    </recommendedName>
</protein>
<reference evidence="9" key="1">
    <citation type="submission" date="2016-04" db="EMBL/GenBank/DDBJ databases">
        <title>Cephalotus genome sequencing.</title>
        <authorList>
            <person name="Fukushima K."/>
            <person name="Hasebe M."/>
            <person name="Fang X."/>
        </authorList>
    </citation>
    <scope>NUCLEOTIDE SEQUENCE [LARGE SCALE GENOMIC DNA]</scope>
    <source>
        <strain evidence="9">cv. St1</strain>
    </source>
</reference>
<organism evidence="8 9">
    <name type="scientific">Cephalotus follicularis</name>
    <name type="common">Albany pitcher plant</name>
    <dbReference type="NCBI Taxonomy" id="3775"/>
    <lineage>
        <taxon>Eukaryota</taxon>
        <taxon>Viridiplantae</taxon>
        <taxon>Streptophyta</taxon>
        <taxon>Embryophyta</taxon>
        <taxon>Tracheophyta</taxon>
        <taxon>Spermatophyta</taxon>
        <taxon>Magnoliopsida</taxon>
        <taxon>eudicotyledons</taxon>
        <taxon>Gunneridae</taxon>
        <taxon>Pentapetalae</taxon>
        <taxon>rosids</taxon>
        <taxon>fabids</taxon>
        <taxon>Oxalidales</taxon>
        <taxon>Cephalotaceae</taxon>
        <taxon>Cephalotus</taxon>
    </lineage>
</organism>
<sequence>MGSSQNCFCCHKHRHLIFSLLFILVSSLNQVGFIAEGRAITKLIEAAHNGMEEEKMMSMRIGSRPPRCDRRCSTCEHCEAVQVPVTTKAQSHRRSHFTTATPTVAYARGDDISNYKAMSWKCKCGNMIFNP</sequence>
<dbReference type="InParanoid" id="A0A1Q3BZ64"/>
<dbReference type="PANTHER" id="PTHR33109">
    <property type="entry name" value="EPIDERMAL PATTERNING FACTOR-LIKE PROTEIN 4"/>
    <property type="match status" value="1"/>
</dbReference>
<keyword evidence="4 7" id="KW-0964">Secreted</keyword>
<dbReference type="OrthoDB" id="614712at2759"/>
<evidence type="ECO:0000256" key="7">
    <source>
        <dbReference type="RuleBase" id="RU367102"/>
    </source>
</evidence>
<evidence type="ECO:0000256" key="5">
    <source>
        <dbReference type="ARBA" id="ARBA00022729"/>
    </source>
</evidence>
<dbReference type="PANTHER" id="PTHR33109:SF7">
    <property type="entry name" value="EPIDERMAL PATTERNING FACTOR-LIKE PROTEIN 2"/>
    <property type="match status" value="1"/>
</dbReference>
<keyword evidence="5" id="KW-0732">Signal</keyword>
<gene>
    <name evidence="8" type="ORF">CFOL_v3_16668</name>
</gene>
<comment type="caution">
    <text evidence="8">The sequence shown here is derived from an EMBL/GenBank/DDBJ whole genome shotgun (WGS) entry which is preliminary data.</text>
</comment>
<evidence type="ECO:0000313" key="8">
    <source>
        <dbReference type="EMBL" id="GAV73181.1"/>
    </source>
</evidence>
<evidence type="ECO:0000256" key="1">
    <source>
        <dbReference type="ARBA" id="ARBA00004613"/>
    </source>
</evidence>
<dbReference type="GO" id="GO:0005576">
    <property type="term" value="C:extracellular region"/>
    <property type="evidence" value="ECO:0007669"/>
    <property type="project" value="UniProtKB-SubCell"/>
</dbReference>
<dbReference type="Pfam" id="PF17181">
    <property type="entry name" value="EPF"/>
    <property type="match status" value="1"/>
</dbReference>